<evidence type="ECO:0000313" key="2">
    <source>
        <dbReference type="Proteomes" id="UP000301309"/>
    </source>
</evidence>
<accession>A0A4D4LR42</accession>
<protein>
    <submittedName>
        <fullName evidence="1">Uncharacterized protein</fullName>
    </submittedName>
</protein>
<proteinExistence type="predicted"/>
<sequence>MALRKIQTLWHQATDAADKTATASTLRSRPLLYPDEIVVEALKLPDDKARELLINETRRPGRELVPLVVALMPTLPEEGLRLLHLAGITYDIGDDPRIADTIAQVQRYPAETWRGHDPLRALLRNASKRSDCGVHLIKTLMKRNNTAAVENYLKTYAERTSAWGAAELVRELTKARGLHPVIDQFLRMVSEHTPRSLAREVPEQLRQVGRRREARTLAGLLNG</sequence>
<keyword evidence="2" id="KW-1185">Reference proteome</keyword>
<dbReference type="Proteomes" id="UP000301309">
    <property type="component" value="Unassembled WGS sequence"/>
</dbReference>
<organism evidence="1 2">
    <name type="scientific">Streptomyces violaceusniger</name>
    <dbReference type="NCBI Taxonomy" id="68280"/>
    <lineage>
        <taxon>Bacteria</taxon>
        <taxon>Bacillati</taxon>
        <taxon>Actinomycetota</taxon>
        <taxon>Actinomycetes</taxon>
        <taxon>Kitasatosporales</taxon>
        <taxon>Streptomycetaceae</taxon>
        <taxon>Streptomyces</taxon>
        <taxon>Streptomyces violaceusniger group</taxon>
    </lineage>
</organism>
<dbReference type="AlphaFoldDB" id="A0A4D4LR42"/>
<name>A0A4D4LR42_STRVO</name>
<gene>
    <name evidence="1" type="ORF">SVIO_111760</name>
</gene>
<reference evidence="1 2" key="1">
    <citation type="journal article" date="2020" name="Int. J. Syst. Evol. Microbiol.">
        <title>Reclassification of Streptomyces castelarensis and Streptomyces sporoclivatus as later heterotypic synonyms of Streptomyces antimycoticus.</title>
        <authorList>
            <person name="Komaki H."/>
            <person name="Tamura T."/>
        </authorList>
    </citation>
    <scope>NUCLEOTIDE SEQUENCE [LARGE SCALE GENOMIC DNA]</scope>
    <source>
        <strain evidence="1 2">NBRC 13459</strain>
    </source>
</reference>
<evidence type="ECO:0000313" key="1">
    <source>
        <dbReference type="EMBL" id="GDY60553.1"/>
    </source>
</evidence>
<comment type="caution">
    <text evidence="1">The sequence shown here is derived from an EMBL/GenBank/DDBJ whole genome shotgun (WGS) entry which is preliminary data.</text>
</comment>
<dbReference type="EMBL" id="BJHW01000003">
    <property type="protein sequence ID" value="GDY60553.1"/>
    <property type="molecule type" value="Genomic_DNA"/>
</dbReference>